<organism evidence="1 2">
    <name type="scientific">Aerosticca soli</name>
    <dbReference type="NCBI Taxonomy" id="2010829"/>
    <lineage>
        <taxon>Bacteria</taxon>
        <taxon>Pseudomonadati</taxon>
        <taxon>Pseudomonadota</taxon>
        <taxon>Gammaproteobacteria</taxon>
        <taxon>Lysobacterales</taxon>
        <taxon>Rhodanobacteraceae</taxon>
        <taxon>Aerosticca</taxon>
    </lineage>
</organism>
<dbReference type="OrthoDB" id="5956039at2"/>
<protein>
    <submittedName>
        <fullName evidence="1">Uncharacterized protein</fullName>
    </submittedName>
</protein>
<dbReference type="RefSeq" id="WP_126538982.1">
    <property type="nucleotide sequence ID" value="NZ_AP018560.1"/>
</dbReference>
<evidence type="ECO:0000313" key="1">
    <source>
        <dbReference type="EMBL" id="BBD80758.1"/>
    </source>
</evidence>
<name>A0A2Z6E8A4_9GAMM</name>
<gene>
    <name evidence="1" type="ORF">ALSL_2132</name>
</gene>
<sequence>MADYLEAWQCIGCGRIEAPQPCIGVCRDRKVLLVGKDEHERTLAEVAALRKALDEARARLGRFARARPHEGQWERSWLALQAELRHTLAWLEQATASTD</sequence>
<proteinExistence type="predicted"/>
<keyword evidence="2" id="KW-1185">Reference proteome</keyword>
<evidence type="ECO:0000313" key="2">
    <source>
        <dbReference type="Proteomes" id="UP000270530"/>
    </source>
</evidence>
<accession>A0A2Z6E8A4</accession>
<dbReference type="Proteomes" id="UP000270530">
    <property type="component" value="Chromosome"/>
</dbReference>
<reference evidence="2" key="2">
    <citation type="submission" date="2018-06" db="EMBL/GenBank/DDBJ databases">
        <title>Genome sequence of Rhodanobacteraceae bacterium strain Dysh456.</title>
        <authorList>
            <person name="Fukui M."/>
        </authorList>
    </citation>
    <scope>NUCLEOTIDE SEQUENCE [LARGE SCALE GENOMIC DNA]</scope>
    <source>
        <strain evidence="2">Dysh456</strain>
    </source>
</reference>
<dbReference type="EMBL" id="AP018560">
    <property type="protein sequence ID" value="BBD80758.1"/>
    <property type="molecule type" value="Genomic_DNA"/>
</dbReference>
<dbReference type="AlphaFoldDB" id="A0A2Z6E8A4"/>
<dbReference type="KEGG" id="rbd:ALSL_2132"/>
<reference evidence="2" key="1">
    <citation type="submission" date="2018-04" db="EMBL/GenBank/DDBJ databases">
        <authorList>
            <person name="Watanabe M."/>
            <person name="Kojima H."/>
        </authorList>
    </citation>
    <scope>NUCLEOTIDE SEQUENCE [LARGE SCALE GENOMIC DNA]</scope>
    <source>
        <strain evidence="2">Dysh456</strain>
    </source>
</reference>